<protein>
    <recommendedName>
        <fullName evidence="11">TrmE-type G domain-containing protein</fullName>
    </recommendedName>
</protein>
<organism evidence="9 10">
    <name type="scientific">Pisolithus tinctorius Marx 270</name>
    <dbReference type="NCBI Taxonomy" id="870435"/>
    <lineage>
        <taxon>Eukaryota</taxon>
        <taxon>Fungi</taxon>
        <taxon>Dikarya</taxon>
        <taxon>Basidiomycota</taxon>
        <taxon>Agaricomycotina</taxon>
        <taxon>Agaricomycetes</taxon>
        <taxon>Agaricomycetidae</taxon>
        <taxon>Boletales</taxon>
        <taxon>Sclerodermatineae</taxon>
        <taxon>Pisolithaceae</taxon>
        <taxon>Pisolithus</taxon>
    </lineage>
</organism>
<dbReference type="Gene3D" id="3.30.1360.120">
    <property type="entry name" value="Probable tRNA modification gtpase trme, domain 1"/>
    <property type="match status" value="1"/>
</dbReference>
<dbReference type="CDD" id="cd04164">
    <property type="entry name" value="trmE"/>
    <property type="match status" value="1"/>
</dbReference>
<evidence type="ECO:0000256" key="2">
    <source>
        <dbReference type="ARBA" id="ARBA00011043"/>
    </source>
</evidence>
<feature type="domain" description="G" evidence="6">
    <location>
        <begin position="305"/>
        <end position="394"/>
    </location>
</feature>
<dbReference type="HOGENOM" id="CLU_019624_3_1_1"/>
<evidence type="ECO:0000256" key="1">
    <source>
        <dbReference type="ARBA" id="ARBA00004173"/>
    </source>
</evidence>
<dbReference type="GO" id="GO:0030488">
    <property type="term" value="P:tRNA methylation"/>
    <property type="evidence" value="ECO:0007669"/>
    <property type="project" value="TreeGrafter"/>
</dbReference>
<dbReference type="Pfam" id="PF12631">
    <property type="entry name" value="MnmE_helical"/>
    <property type="match status" value="1"/>
</dbReference>
<dbReference type="GO" id="GO:0003924">
    <property type="term" value="F:GTPase activity"/>
    <property type="evidence" value="ECO:0007669"/>
    <property type="project" value="InterPro"/>
</dbReference>
<dbReference type="SUPFAM" id="SSF116878">
    <property type="entry name" value="TrmE connector domain"/>
    <property type="match status" value="1"/>
</dbReference>
<dbReference type="Pfam" id="PF01926">
    <property type="entry name" value="MMR_HSR1"/>
    <property type="match status" value="1"/>
</dbReference>
<dbReference type="EMBL" id="KN831978">
    <property type="protein sequence ID" value="KIO03100.1"/>
    <property type="molecule type" value="Genomic_DNA"/>
</dbReference>
<dbReference type="SUPFAM" id="SSF52540">
    <property type="entry name" value="P-loop containing nucleoside triphosphate hydrolases"/>
    <property type="match status" value="1"/>
</dbReference>
<dbReference type="InterPro" id="IPR027417">
    <property type="entry name" value="P-loop_NTPase"/>
</dbReference>
<dbReference type="FunFam" id="3.30.1360.120:FF:000007">
    <property type="entry name" value="tRNA modification GTPase GTPBP3, mitochondrial"/>
    <property type="match status" value="1"/>
</dbReference>
<keyword evidence="4" id="KW-0547">Nucleotide-binding</keyword>
<dbReference type="PANTHER" id="PTHR42714:SF2">
    <property type="entry name" value="TRNA MODIFICATION GTPASE GTPBP3, MITOCHONDRIAL"/>
    <property type="match status" value="1"/>
</dbReference>
<comment type="subcellular location">
    <subcellularLocation>
        <location evidence="1">Mitochondrion</location>
    </subcellularLocation>
</comment>
<evidence type="ECO:0008006" key="11">
    <source>
        <dbReference type="Google" id="ProtNLM"/>
    </source>
</evidence>
<evidence type="ECO:0000259" key="8">
    <source>
        <dbReference type="Pfam" id="PF12631"/>
    </source>
</evidence>
<dbReference type="GO" id="GO:0005739">
    <property type="term" value="C:mitochondrion"/>
    <property type="evidence" value="ECO:0007669"/>
    <property type="project" value="UniProtKB-SubCell"/>
</dbReference>
<evidence type="ECO:0000313" key="9">
    <source>
        <dbReference type="EMBL" id="KIO03100.1"/>
    </source>
</evidence>
<dbReference type="Gene3D" id="1.20.120.430">
    <property type="entry name" value="tRNA modification GTPase MnmE domain 2"/>
    <property type="match status" value="1"/>
</dbReference>
<accession>A0A0C3NQF2</accession>
<dbReference type="InterPro" id="IPR006073">
    <property type="entry name" value="GTP-bd"/>
</dbReference>
<dbReference type="InterPro" id="IPR031168">
    <property type="entry name" value="G_TrmE"/>
</dbReference>
<dbReference type="FunCoup" id="A0A0C3NQF2">
    <property type="interactions" value="261"/>
</dbReference>
<dbReference type="STRING" id="870435.A0A0C3NQF2"/>
<dbReference type="InParanoid" id="A0A0C3NQF2"/>
<dbReference type="InterPro" id="IPR025867">
    <property type="entry name" value="MnmE_helical"/>
</dbReference>
<dbReference type="CDD" id="cd14858">
    <property type="entry name" value="TrmE_N"/>
    <property type="match status" value="1"/>
</dbReference>
<dbReference type="HAMAP" id="MF_00379">
    <property type="entry name" value="GTPase_MnmE"/>
    <property type="match status" value="1"/>
</dbReference>
<evidence type="ECO:0000259" key="7">
    <source>
        <dbReference type="Pfam" id="PF10396"/>
    </source>
</evidence>
<evidence type="ECO:0000256" key="5">
    <source>
        <dbReference type="ARBA" id="ARBA00023134"/>
    </source>
</evidence>
<gene>
    <name evidence="9" type="ORF">M404DRAFT_1001715</name>
</gene>
<dbReference type="InterPro" id="IPR027368">
    <property type="entry name" value="MnmE_dom2"/>
</dbReference>
<dbReference type="NCBIfam" id="TIGR00231">
    <property type="entry name" value="small_GTP"/>
    <property type="match status" value="1"/>
</dbReference>
<dbReference type="AlphaFoldDB" id="A0A0C3NQF2"/>
<dbReference type="NCBIfam" id="NF003661">
    <property type="entry name" value="PRK05291.1-3"/>
    <property type="match status" value="1"/>
</dbReference>
<dbReference type="GO" id="GO:0002098">
    <property type="term" value="P:tRNA wobble uridine modification"/>
    <property type="evidence" value="ECO:0007669"/>
    <property type="project" value="TreeGrafter"/>
</dbReference>
<dbReference type="OrthoDB" id="188276at2759"/>
<dbReference type="InterPro" id="IPR004520">
    <property type="entry name" value="GTPase_MnmE"/>
</dbReference>
<name>A0A0C3NQF2_PISTI</name>
<dbReference type="PANTHER" id="PTHR42714">
    <property type="entry name" value="TRNA MODIFICATION GTPASE GTPBP3"/>
    <property type="match status" value="1"/>
</dbReference>
<reference evidence="10" key="2">
    <citation type="submission" date="2015-01" db="EMBL/GenBank/DDBJ databases">
        <title>Evolutionary Origins and Diversification of the Mycorrhizal Mutualists.</title>
        <authorList>
            <consortium name="DOE Joint Genome Institute"/>
            <consortium name="Mycorrhizal Genomics Consortium"/>
            <person name="Kohler A."/>
            <person name="Kuo A."/>
            <person name="Nagy L.G."/>
            <person name="Floudas D."/>
            <person name="Copeland A."/>
            <person name="Barry K.W."/>
            <person name="Cichocki N."/>
            <person name="Veneault-Fourrey C."/>
            <person name="LaButti K."/>
            <person name="Lindquist E.A."/>
            <person name="Lipzen A."/>
            <person name="Lundell T."/>
            <person name="Morin E."/>
            <person name="Murat C."/>
            <person name="Riley R."/>
            <person name="Ohm R."/>
            <person name="Sun H."/>
            <person name="Tunlid A."/>
            <person name="Henrissat B."/>
            <person name="Grigoriev I.V."/>
            <person name="Hibbett D.S."/>
            <person name="Martin F."/>
        </authorList>
    </citation>
    <scope>NUCLEOTIDE SEQUENCE [LARGE SCALE GENOMIC DNA]</scope>
    <source>
        <strain evidence="10">Marx 270</strain>
    </source>
</reference>
<sequence length="578" mass="63300">MLRQWVGRAGTRKAIINTVSNVRQHMLSGLWNHSWVHRRAHFGRPPSGGAIRERDHLSDPTLTRTQVLSDAQRRTIYALSTPPGKGGVAVVRISGPDAIRVYRAVTRSVRASARSTMREEEVPTPWVAEYREIVDPETGGKLDDGIVLFFKGPKSFTTEDTLELQVHSGRAVLTAILTALSKLRFCRPAEPGEFTRRAFEGGRMDLTQVEGLRDLIEAETEAQRRIAVGGVGGIQKAKFESLRAKILDCLMYVEGFIDFGEDVDELGQEDMLESAHTRAQEIIDTINLHLRDNRKGEILRSGIKLAIFGPPNAGKSSLFNFLAERDVAITSPIPGTTRDVLTLTLDIGGLPVVLNDTAGIRKLTDDAVEKIGVERAGGVVEGSDVSICVLSLEEVISVVPYSNQSTSRITLTLPTDVLHHLKPHTTFLFNKADLTREVAGLSGELLEREVRDALTCTLPVSAQQKEANTPCMWTVSLHTGEGTKEFLDGLACVLKERVAYSESMSAEDAPLITQARHRDYLESAVKFLEEFQGFPLSQIDIAAESLRYAARAIGSVSGVDVSTEDVLGAIFSSFCVGK</sequence>
<dbReference type="Proteomes" id="UP000054217">
    <property type="component" value="Unassembled WGS sequence"/>
</dbReference>
<evidence type="ECO:0000259" key="6">
    <source>
        <dbReference type="Pfam" id="PF01926"/>
    </source>
</evidence>
<comment type="similarity">
    <text evidence="2">Belongs to the TRAFAC class TrmE-Era-EngA-EngB-Septin-like GTPase superfamily. TrmE GTPase family.</text>
</comment>
<dbReference type="InterPro" id="IPR027266">
    <property type="entry name" value="TrmE/GcvT-like"/>
</dbReference>
<evidence type="ECO:0000313" key="10">
    <source>
        <dbReference type="Proteomes" id="UP000054217"/>
    </source>
</evidence>
<dbReference type="Pfam" id="PF10396">
    <property type="entry name" value="TrmE_N"/>
    <property type="match status" value="1"/>
</dbReference>
<feature type="domain" description="MnmE helical" evidence="8">
    <location>
        <begin position="206"/>
        <end position="575"/>
    </location>
</feature>
<dbReference type="InterPro" id="IPR005225">
    <property type="entry name" value="Small_GTP-bd"/>
</dbReference>
<feature type="domain" description="GTP-binding protein TrmE N-terminal" evidence="7">
    <location>
        <begin position="75"/>
        <end position="203"/>
    </location>
</feature>
<evidence type="ECO:0000256" key="3">
    <source>
        <dbReference type="ARBA" id="ARBA00022694"/>
    </source>
</evidence>
<keyword evidence="5" id="KW-0342">GTP-binding</keyword>
<dbReference type="Gene3D" id="3.40.50.300">
    <property type="entry name" value="P-loop containing nucleotide triphosphate hydrolases"/>
    <property type="match status" value="1"/>
</dbReference>
<proteinExistence type="inferred from homology"/>
<reference evidence="9 10" key="1">
    <citation type="submission" date="2014-04" db="EMBL/GenBank/DDBJ databases">
        <authorList>
            <consortium name="DOE Joint Genome Institute"/>
            <person name="Kuo A."/>
            <person name="Kohler A."/>
            <person name="Costa M.D."/>
            <person name="Nagy L.G."/>
            <person name="Floudas D."/>
            <person name="Copeland A."/>
            <person name="Barry K.W."/>
            <person name="Cichocki N."/>
            <person name="Veneault-Fourrey C."/>
            <person name="LaButti K."/>
            <person name="Lindquist E.A."/>
            <person name="Lipzen A."/>
            <person name="Lundell T."/>
            <person name="Morin E."/>
            <person name="Murat C."/>
            <person name="Sun H."/>
            <person name="Tunlid A."/>
            <person name="Henrissat B."/>
            <person name="Grigoriev I.V."/>
            <person name="Hibbett D.S."/>
            <person name="Martin F."/>
            <person name="Nordberg H.P."/>
            <person name="Cantor M.N."/>
            <person name="Hua S.X."/>
        </authorList>
    </citation>
    <scope>NUCLEOTIDE SEQUENCE [LARGE SCALE GENOMIC DNA]</scope>
    <source>
        <strain evidence="9 10">Marx 270</strain>
    </source>
</reference>
<evidence type="ECO:0000256" key="4">
    <source>
        <dbReference type="ARBA" id="ARBA00022741"/>
    </source>
</evidence>
<dbReference type="GO" id="GO:0005525">
    <property type="term" value="F:GTP binding"/>
    <property type="evidence" value="ECO:0007669"/>
    <property type="project" value="UniProtKB-KW"/>
</dbReference>
<dbReference type="InterPro" id="IPR018948">
    <property type="entry name" value="GTP-bd_TrmE_N"/>
</dbReference>
<keyword evidence="3" id="KW-0819">tRNA processing</keyword>
<keyword evidence="10" id="KW-1185">Reference proteome</keyword>